<keyword evidence="2" id="KW-1185">Reference proteome</keyword>
<gene>
    <name evidence="1" type="ORF">BV25DRAFT_1533903</name>
</gene>
<evidence type="ECO:0000313" key="1">
    <source>
        <dbReference type="EMBL" id="KAI0056890.1"/>
    </source>
</evidence>
<reference evidence="1" key="1">
    <citation type="submission" date="2021-03" db="EMBL/GenBank/DDBJ databases">
        <authorList>
            <consortium name="DOE Joint Genome Institute"/>
            <person name="Ahrendt S."/>
            <person name="Looney B.P."/>
            <person name="Miyauchi S."/>
            <person name="Morin E."/>
            <person name="Drula E."/>
            <person name="Courty P.E."/>
            <person name="Chicoki N."/>
            <person name="Fauchery L."/>
            <person name="Kohler A."/>
            <person name="Kuo A."/>
            <person name="Labutti K."/>
            <person name="Pangilinan J."/>
            <person name="Lipzen A."/>
            <person name="Riley R."/>
            <person name="Andreopoulos W."/>
            <person name="He G."/>
            <person name="Johnson J."/>
            <person name="Barry K.W."/>
            <person name="Grigoriev I.V."/>
            <person name="Nagy L."/>
            <person name="Hibbett D."/>
            <person name="Henrissat B."/>
            <person name="Matheny P.B."/>
            <person name="Labbe J."/>
            <person name="Martin F."/>
        </authorList>
    </citation>
    <scope>NUCLEOTIDE SEQUENCE</scope>
    <source>
        <strain evidence="1">HHB10654</strain>
    </source>
</reference>
<protein>
    <submittedName>
        <fullName evidence="1">Uncharacterized protein</fullName>
    </submittedName>
</protein>
<comment type="caution">
    <text evidence="1">The sequence shown here is derived from an EMBL/GenBank/DDBJ whole genome shotgun (WGS) entry which is preliminary data.</text>
</comment>
<dbReference type="EMBL" id="MU277256">
    <property type="protein sequence ID" value="KAI0056890.1"/>
    <property type="molecule type" value="Genomic_DNA"/>
</dbReference>
<proteinExistence type="predicted"/>
<sequence length="1420" mass="153140">MDATQLSRWTRFAAKGGIGKCTALQDCVAKEAEDLMFLKDDEIVVLMQLADQEDAYLGYCEGVVGRFQGAYVHFQSKLKTPVMTKRSSSASKSPRSSLGQRYAATQSPVPSLARAASREDTVSLRALVTSPTPSIPTRLSSIAPPPIVPPPVVAPSAPESADTSLIAETSVGSVEAAAQDSLLAPSTSYSSASSVQDSASPKTPSDFRLEQPMKLEEPVEEHTLDDTMGIQQDETVHRPLSFVAPTSPSGTDASLPLHDDSASVRMSRISAAMSDGVAGIGLSLLQDFISGGGDDDDDDDDVRSFTSRSDSDAPASRHSVHSTVEFPIPPRRIPVVEPATTAPHSPTSTHHASEDEWEGASDIYDNYRYSRFSMSSKMSKSSAHTGSQVPPPVPRPSFDRAYSSDAASRRSMDSHVSSQAPLSPPLPAVSAPEPAQSSSTDPAVKLAQPPTLLLDVRNKMRPSPLELASPLLHTNFGSPMSSPGLNSSLTATHSPSTPSFARAASALREKLEVLRDPSPPQSATPTNAQSEPEARQIVVEDDEEVDAPVQLAREEDAQSESSVEESTIATTSRLSSDKKRGLPSPLIVVNQAPPPPYTPMSPPSLPPQAGPAPVSPVSPLFNAMPAPVIPPARPRPQKTPDAAQQARESMFGSARTSMFLPHPNAPKPTPTSMGPMYGRFMQQPSQQPEALPTGSLIHTLRMASATRYGPNGRPRLTTIYGVTERQLAESLGPVPISFSLDPPNDIPANRMQKRPATAEGTATGKELKVVPDSRPPSTQNVIPRANFFPRAAGARPRSRSFSGFDSQLELTLPKEKSREEPALKSSASDTSLRISKVPGRPSSQSARLAPQQRQYTPSPLALSQTTAPSPLSSASLAANPAPITPTSPRSFTAPTSPNNATSFSPVKSPAQSEFKIGSPQQREQHLSAGPSPKETGSIRRNPSLPSSPVSPPPDPRAFTTLNREITTRASRSSLKRRTSVDTDVSNQSEARSAMASPPPSGGLGRNTSLRSKLSLSALRAKGSTQNMREEKPREGETVQVEDLDFELVRPTLPAARSSEDSSIFARSSFGGDGKLERPNFLRAESPASPVPRSPASVSDQSLPAGKNSAVEAHRSRELKWISLMASTPSAQARKSKKIRKLLQEGVPASVRYQVWAHLTDSKAKRIEGLYSQLAKREKVPAFADIERDARQCFSTDPRLSEVGGPLVCLLQAYLTMVPDIQYDRGLVFIAGQLLLQSPEEDAFWIFISLMDTYLRPYFSSNAIQLDVDASLFAKSLEAIDPSISKKLFVDMGMKPIRLCRPWFGSLFVEALPPDYFQRVWDLFLSEGVVFLFRVGLALVTLCRRTLLDAKNEDQALHLLTRPPAILLSSTPDTLVELANSMKLKDDDIRKQRVKMEAQLKRQTQSRIPPAQAPSISLPRS</sequence>
<accession>A0ACB8SLB2</accession>
<dbReference type="Proteomes" id="UP000814140">
    <property type="component" value="Unassembled WGS sequence"/>
</dbReference>
<evidence type="ECO:0000313" key="2">
    <source>
        <dbReference type="Proteomes" id="UP000814140"/>
    </source>
</evidence>
<name>A0ACB8SLB2_9AGAM</name>
<reference evidence="1" key="2">
    <citation type="journal article" date="2022" name="New Phytol.">
        <title>Evolutionary transition to the ectomycorrhizal habit in the genomes of a hyperdiverse lineage of mushroom-forming fungi.</title>
        <authorList>
            <person name="Looney B."/>
            <person name="Miyauchi S."/>
            <person name="Morin E."/>
            <person name="Drula E."/>
            <person name="Courty P.E."/>
            <person name="Kohler A."/>
            <person name="Kuo A."/>
            <person name="LaButti K."/>
            <person name="Pangilinan J."/>
            <person name="Lipzen A."/>
            <person name="Riley R."/>
            <person name="Andreopoulos W."/>
            <person name="He G."/>
            <person name="Johnson J."/>
            <person name="Nolan M."/>
            <person name="Tritt A."/>
            <person name="Barry K.W."/>
            <person name="Grigoriev I.V."/>
            <person name="Nagy L.G."/>
            <person name="Hibbett D."/>
            <person name="Henrissat B."/>
            <person name="Matheny P.B."/>
            <person name="Labbe J."/>
            <person name="Martin F.M."/>
        </authorList>
    </citation>
    <scope>NUCLEOTIDE SEQUENCE</scope>
    <source>
        <strain evidence="1">HHB10654</strain>
    </source>
</reference>
<organism evidence="1 2">
    <name type="scientific">Artomyces pyxidatus</name>
    <dbReference type="NCBI Taxonomy" id="48021"/>
    <lineage>
        <taxon>Eukaryota</taxon>
        <taxon>Fungi</taxon>
        <taxon>Dikarya</taxon>
        <taxon>Basidiomycota</taxon>
        <taxon>Agaricomycotina</taxon>
        <taxon>Agaricomycetes</taxon>
        <taxon>Russulales</taxon>
        <taxon>Auriscalpiaceae</taxon>
        <taxon>Artomyces</taxon>
    </lineage>
</organism>